<dbReference type="EMBL" id="JAUCBP010000012">
    <property type="protein sequence ID" value="MDM7861662.1"/>
    <property type="molecule type" value="Genomic_DNA"/>
</dbReference>
<dbReference type="InterPro" id="IPR050570">
    <property type="entry name" value="Cell_wall_metabolism_enzyme"/>
</dbReference>
<evidence type="ECO:0000313" key="4">
    <source>
        <dbReference type="EMBL" id="MDM7861662.1"/>
    </source>
</evidence>
<dbReference type="PANTHER" id="PTHR21666">
    <property type="entry name" value="PEPTIDASE-RELATED"/>
    <property type="match status" value="1"/>
</dbReference>
<feature type="domain" description="LysM" evidence="3">
    <location>
        <begin position="48"/>
        <end position="92"/>
    </location>
</feature>
<protein>
    <submittedName>
        <fullName evidence="4">Peptidoglycan DD-metalloendopeptidase family protein</fullName>
    </submittedName>
</protein>
<dbReference type="CDD" id="cd00118">
    <property type="entry name" value="LysM"/>
    <property type="match status" value="1"/>
</dbReference>
<gene>
    <name evidence="4" type="ORF">QTP81_13760</name>
</gene>
<dbReference type="SUPFAM" id="SSF51261">
    <property type="entry name" value="Duplicated hybrid motif"/>
    <property type="match status" value="1"/>
</dbReference>
<dbReference type="InterPro" id="IPR036779">
    <property type="entry name" value="LysM_dom_sf"/>
</dbReference>
<dbReference type="PANTHER" id="PTHR21666:SF263">
    <property type="entry name" value="MUREIN HYDROLASE ACTIVATOR NLPD"/>
    <property type="match status" value="1"/>
</dbReference>
<organism evidence="4 5">
    <name type="scientific">Alteromonas arenosi</name>
    <dbReference type="NCBI Taxonomy" id="3055817"/>
    <lineage>
        <taxon>Bacteria</taxon>
        <taxon>Pseudomonadati</taxon>
        <taxon>Pseudomonadota</taxon>
        <taxon>Gammaproteobacteria</taxon>
        <taxon>Alteromonadales</taxon>
        <taxon>Alteromonadaceae</taxon>
        <taxon>Alteromonas/Salinimonas group</taxon>
        <taxon>Alteromonas</taxon>
    </lineage>
</organism>
<proteinExistence type="inferred from homology"/>
<comment type="caution">
    <text evidence="4">The sequence shown here is derived from an EMBL/GenBank/DDBJ whole genome shotgun (WGS) entry which is preliminary data.</text>
</comment>
<sequence>MDKVIQRWISLCVISTCIIACSSSPTGPAPVVSLDMTIAEEPDRFGQDTYKVQAGDTLFAIAWYSGNDYRDIARFNNLSAPYTIHPGEVLRLTAPTAPPVVKTAPAPRPKPPPGRTSTVSDQTPVDPPADQAYGESEKNVNRQEVRRQFPTSVERWVWPAEGEIIGRFSSAESGNKGVDIQNASGTPIVAAASGKVVYTGEALRGYGRLVIIKHTDTFLSAYAHNDRILVEEQQWVDAGEQIGTMGSTGTNSVKLHFEVRYRGKSLDPMRYLPRQ</sequence>
<dbReference type="InterPro" id="IPR011055">
    <property type="entry name" value="Dup_hybrid_motif"/>
</dbReference>
<dbReference type="InterPro" id="IPR016047">
    <property type="entry name" value="M23ase_b-sheet_dom"/>
</dbReference>
<dbReference type="CDD" id="cd12797">
    <property type="entry name" value="M23_peptidase"/>
    <property type="match status" value="1"/>
</dbReference>
<dbReference type="InterPro" id="IPR018392">
    <property type="entry name" value="LysM"/>
</dbReference>
<dbReference type="Gene3D" id="2.70.70.10">
    <property type="entry name" value="Glucose Permease (Domain IIA)"/>
    <property type="match status" value="1"/>
</dbReference>
<evidence type="ECO:0000256" key="2">
    <source>
        <dbReference type="SAM" id="MobiDB-lite"/>
    </source>
</evidence>
<name>A0ABT7T1I8_9ALTE</name>
<dbReference type="RefSeq" id="WP_289366307.1">
    <property type="nucleotide sequence ID" value="NZ_JAUCBP010000012.1"/>
</dbReference>
<feature type="region of interest" description="Disordered" evidence="2">
    <location>
        <begin position="97"/>
        <end position="140"/>
    </location>
</feature>
<dbReference type="PROSITE" id="PS51782">
    <property type="entry name" value="LYSM"/>
    <property type="match status" value="1"/>
</dbReference>
<dbReference type="Proteomes" id="UP001234343">
    <property type="component" value="Unassembled WGS sequence"/>
</dbReference>
<comment type="similarity">
    <text evidence="1">Belongs to the E.coli NlpD/Haemophilus LppB family.</text>
</comment>
<evidence type="ECO:0000259" key="3">
    <source>
        <dbReference type="PROSITE" id="PS51782"/>
    </source>
</evidence>
<dbReference type="Gene3D" id="3.10.350.10">
    <property type="entry name" value="LysM domain"/>
    <property type="match status" value="1"/>
</dbReference>
<dbReference type="SMART" id="SM00257">
    <property type="entry name" value="LysM"/>
    <property type="match status" value="1"/>
</dbReference>
<dbReference type="Pfam" id="PF01476">
    <property type="entry name" value="LysM"/>
    <property type="match status" value="1"/>
</dbReference>
<evidence type="ECO:0000313" key="5">
    <source>
        <dbReference type="Proteomes" id="UP001234343"/>
    </source>
</evidence>
<keyword evidence="5" id="KW-1185">Reference proteome</keyword>
<dbReference type="Pfam" id="PF01551">
    <property type="entry name" value="Peptidase_M23"/>
    <property type="match status" value="1"/>
</dbReference>
<reference evidence="4 5" key="1">
    <citation type="submission" date="2023-06" db="EMBL/GenBank/DDBJ databases">
        <title>Alteromonas sp. ASW11-36 isolated from intertidal sand.</title>
        <authorList>
            <person name="Li Y."/>
        </authorList>
    </citation>
    <scope>NUCLEOTIDE SEQUENCE [LARGE SCALE GENOMIC DNA]</scope>
    <source>
        <strain evidence="4 5">ASW11-36</strain>
    </source>
</reference>
<evidence type="ECO:0000256" key="1">
    <source>
        <dbReference type="ARBA" id="ARBA00038420"/>
    </source>
</evidence>
<accession>A0ABT7T1I8</accession>